<dbReference type="Proteomes" id="UP000198211">
    <property type="component" value="Unassembled WGS sequence"/>
</dbReference>
<evidence type="ECO:0000313" key="1">
    <source>
        <dbReference type="EMBL" id="OWZ12425.1"/>
    </source>
</evidence>
<comment type="caution">
    <text evidence="1">The sequence shown here is derived from an EMBL/GenBank/DDBJ whole genome shotgun (WGS) entry which is preliminary data.</text>
</comment>
<name>A0A225W4C9_9STRA</name>
<dbReference type="AlphaFoldDB" id="A0A225W4C9"/>
<dbReference type="EMBL" id="NBNE01001851">
    <property type="protein sequence ID" value="OWZ12425.1"/>
    <property type="molecule type" value="Genomic_DNA"/>
</dbReference>
<gene>
    <name evidence="1" type="ORF">PHMEG_00014418</name>
</gene>
<protein>
    <submittedName>
        <fullName evidence="1">Uncharacterized protein</fullName>
    </submittedName>
</protein>
<sequence length="97" mass="10836">MLGNTVLTAIEIDASQESTVGKGKRASDTEETVHIKDVCTFSRSQIETFPRVRILKARVQLGMGMFNRLTEYGILSLPAEYHDSALNMQGYRRVLSS</sequence>
<reference evidence="2" key="1">
    <citation type="submission" date="2017-03" db="EMBL/GenBank/DDBJ databases">
        <title>Phytopthora megakarya and P. palmivora, two closely related causual agents of cacao black pod achieved similar genome size and gene model numbers by different mechanisms.</title>
        <authorList>
            <person name="Ali S."/>
            <person name="Shao J."/>
            <person name="Larry D.J."/>
            <person name="Kronmiller B."/>
            <person name="Shen D."/>
            <person name="Strem M.D."/>
            <person name="Melnick R.L."/>
            <person name="Guiltinan M.J."/>
            <person name="Tyler B.M."/>
            <person name="Meinhardt L.W."/>
            <person name="Bailey B.A."/>
        </authorList>
    </citation>
    <scope>NUCLEOTIDE SEQUENCE [LARGE SCALE GENOMIC DNA]</scope>
    <source>
        <strain evidence="2">zdho120</strain>
    </source>
</reference>
<accession>A0A225W4C9</accession>
<evidence type="ECO:0000313" key="2">
    <source>
        <dbReference type="Proteomes" id="UP000198211"/>
    </source>
</evidence>
<keyword evidence="2" id="KW-1185">Reference proteome</keyword>
<proteinExistence type="predicted"/>
<organism evidence="1 2">
    <name type="scientific">Phytophthora megakarya</name>
    <dbReference type="NCBI Taxonomy" id="4795"/>
    <lineage>
        <taxon>Eukaryota</taxon>
        <taxon>Sar</taxon>
        <taxon>Stramenopiles</taxon>
        <taxon>Oomycota</taxon>
        <taxon>Peronosporomycetes</taxon>
        <taxon>Peronosporales</taxon>
        <taxon>Peronosporaceae</taxon>
        <taxon>Phytophthora</taxon>
    </lineage>
</organism>